<evidence type="ECO:0000313" key="1">
    <source>
        <dbReference type="EMBL" id="SUZ93494.1"/>
    </source>
</evidence>
<gene>
    <name evidence="1" type="ORF">METZ01_LOCUS46348</name>
</gene>
<dbReference type="AlphaFoldDB" id="A0A381RQH6"/>
<reference evidence="1" key="1">
    <citation type="submission" date="2018-05" db="EMBL/GenBank/DDBJ databases">
        <authorList>
            <person name="Lanie J.A."/>
            <person name="Ng W.-L."/>
            <person name="Kazmierczak K.M."/>
            <person name="Andrzejewski T.M."/>
            <person name="Davidsen T.M."/>
            <person name="Wayne K.J."/>
            <person name="Tettelin H."/>
            <person name="Glass J.I."/>
            <person name="Rusch D."/>
            <person name="Podicherti R."/>
            <person name="Tsui H.-C.T."/>
            <person name="Winkler M.E."/>
        </authorList>
    </citation>
    <scope>NUCLEOTIDE SEQUENCE</scope>
</reference>
<sequence>MGIKKQKFILFKHIQIALIAGGLLPGCAGTVFNPYLEDMYGVKKHMVNDVVVLLDVKKIPDEVNTFEFKFYEPVLAADPVRKRARERTISAYYNEFRDRNSLGREYHNIRAVRNTNTELEYYYIITYSDSSKVDHEKIIEPGLIPFDTLLKPDL</sequence>
<protein>
    <submittedName>
        <fullName evidence="1">Uncharacterized protein</fullName>
    </submittedName>
</protein>
<accession>A0A381RQH6</accession>
<dbReference type="EMBL" id="UINC01002152">
    <property type="protein sequence ID" value="SUZ93494.1"/>
    <property type="molecule type" value="Genomic_DNA"/>
</dbReference>
<name>A0A381RQH6_9ZZZZ</name>
<organism evidence="1">
    <name type="scientific">marine metagenome</name>
    <dbReference type="NCBI Taxonomy" id="408172"/>
    <lineage>
        <taxon>unclassified sequences</taxon>
        <taxon>metagenomes</taxon>
        <taxon>ecological metagenomes</taxon>
    </lineage>
</organism>
<proteinExistence type="predicted"/>